<gene>
    <name evidence="2" type="ORF">VIBR0546_21400</name>
</gene>
<dbReference type="InterPro" id="IPR011008">
    <property type="entry name" value="Dimeric_a/b-barrel"/>
</dbReference>
<organism evidence="2 3">
    <name type="scientific">Vibrio brasiliensis LMG 20546</name>
    <dbReference type="NCBI Taxonomy" id="945543"/>
    <lineage>
        <taxon>Bacteria</taxon>
        <taxon>Pseudomonadati</taxon>
        <taxon>Pseudomonadota</taxon>
        <taxon>Gammaproteobacteria</taxon>
        <taxon>Vibrionales</taxon>
        <taxon>Vibrionaceae</taxon>
        <taxon>Vibrio</taxon>
        <taxon>Vibrio oreintalis group</taxon>
    </lineage>
</organism>
<accession>E8LZY3</accession>
<dbReference type="Gene3D" id="3.30.70.100">
    <property type="match status" value="1"/>
</dbReference>
<dbReference type="EMBL" id="AEVS01000109">
    <property type="protein sequence ID" value="EGA63730.1"/>
    <property type="molecule type" value="Genomic_DNA"/>
</dbReference>
<name>E8LZY3_9VIBR</name>
<dbReference type="InterPro" id="IPR007138">
    <property type="entry name" value="ABM_dom"/>
</dbReference>
<evidence type="ECO:0000259" key="1">
    <source>
        <dbReference type="Pfam" id="PF03992"/>
    </source>
</evidence>
<dbReference type="AlphaFoldDB" id="E8LZY3"/>
<protein>
    <recommendedName>
        <fullName evidence="1">ABM domain-containing protein</fullName>
    </recommendedName>
</protein>
<sequence>MVPPSDLEQVKRELVNHKRLTMQEPGCITFNVSENSDNPLRFDVYEEFVDKAAFEYHQRRVKASYWGEITVNVERFYHITE</sequence>
<comment type="caution">
    <text evidence="2">The sequence shown here is derived from an EMBL/GenBank/DDBJ whole genome shotgun (WGS) entry which is preliminary data.</text>
</comment>
<dbReference type="Pfam" id="PF03992">
    <property type="entry name" value="ABM"/>
    <property type="match status" value="1"/>
</dbReference>
<evidence type="ECO:0000313" key="2">
    <source>
        <dbReference type="EMBL" id="EGA63730.1"/>
    </source>
</evidence>
<evidence type="ECO:0000313" key="3">
    <source>
        <dbReference type="Proteomes" id="UP000004371"/>
    </source>
</evidence>
<dbReference type="SUPFAM" id="SSF54909">
    <property type="entry name" value="Dimeric alpha+beta barrel"/>
    <property type="match status" value="1"/>
</dbReference>
<dbReference type="eggNOG" id="COG1359">
    <property type="taxonomic scope" value="Bacteria"/>
</dbReference>
<proteinExistence type="predicted"/>
<dbReference type="Proteomes" id="UP000004371">
    <property type="component" value="Unassembled WGS sequence"/>
</dbReference>
<reference evidence="2 3" key="1">
    <citation type="journal article" date="2012" name="Int. J. Syst. Evol. Microbiol.">
        <title>Vibrio caribbeanicus sp. nov., isolated from the marine sponge Scleritoderma cyanea.</title>
        <authorList>
            <person name="Hoffmann M."/>
            <person name="Monday S.R."/>
            <person name="Allard M.W."/>
            <person name="Strain E.A."/>
            <person name="Whittaker P."/>
            <person name="Naum M."/>
            <person name="McCarthy P.J."/>
            <person name="Lopez J.V."/>
            <person name="Fischer M."/>
            <person name="Brown E.W."/>
        </authorList>
    </citation>
    <scope>NUCLEOTIDE SEQUENCE [LARGE SCALE GENOMIC DNA]</scope>
    <source>
        <strain evidence="2 3">LMG 20546</strain>
    </source>
</reference>
<dbReference type="STRING" id="945543.VIBR0546_21400"/>
<feature type="domain" description="ABM" evidence="1">
    <location>
        <begin position="2"/>
        <end position="59"/>
    </location>
</feature>
<keyword evidence="3" id="KW-1185">Reference proteome</keyword>